<dbReference type="AlphaFoldDB" id="A0A8D8BKJ0"/>
<organism evidence="1">
    <name type="scientific">Culex pipiens</name>
    <name type="common">House mosquito</name>
    <dbReference type="NCBI Taxonomy" id="7175"/>
    <lineage>
        <taxon>Eukaryota</taxon>
        <taxon>Metazoa</taxon>
        <taxon>Ecdysozoa</taxon>
        <taxon>Arthropoda</taxon>
        <taxon>Hexapoda</taxon>
        <taxon>Insecta</taxon>
        <taxon>Pterygota</taxon>
        <taxon>Neoptera</taxon>
        <taxon>Endopterygota</taxon>
        <taxon>Diptera</taxon>
        <taxon>Nematocera</taxon>
        <taxon>Culicoidea</taxon>
        <taxon>Culicidae</taxon>
        <taxon>Culicinae</taxon>
        <taxon>Culicini</taxon>
        <taxon>Culex</taxon>
        <taxon>Culex</taxon>
    </lineage>
</organism>
<evidence type="ECO:0000313" key="1">
    <source>
        <dbReference type="EMBL" id="CAG6477167.1"/>
    </source>
</evidence>
<proteinExistence type="predicted"/>
<reference evidence="1" key="1">
    <citation type="submission" date="2021-05" db="EMBL/GenBank/DDBJ databases">
        <authorList>
            <person name="Alioto T."/>
            <person name="Alioto T."/>
            <person name="Gomez Garrido J."/>
        </authorList>
    </citation>
    <scope>NUCLEOTIDE SEQUENCE</scope>
</reference>
<protein>
    <submittedName>
        <fullName evidence="1">(northern house mosquito) hypothetical protein</fullName>
    </submittedName>
</protein>
<sequence>MRILARVSSRSGSGNRVEARAKILSGFRVPSFDALIGHSFGLRDTTIISRLQFGEEHLFTIWNVCCMCIQEHHPGRDILRFSCRVRRIKQVVHLRKLAVQFL</sequence>
<name>A0A8D8BKJ0_CULPI</name>
<accession>A0A8D8BKJ0</accession>
<dbReference type="EMBL" id="HBUE01080144">
    <property type="protein sequence ID" value="CAG6477167.1"/>
    <property type="molecule type" value="Transcribed_RNA"/>
</dbReference>